<dbReference type="STRING" id="1072685.IX83_06490"/>
<keyword evidence="4" id="KW-1185">Reference proteome</keyword>
<comment type="subcellular location">
    <subcellularLocation>
        <location evidence="1">Cell outer membrane</location>
    </subcellularLocation>
</comment>
<dbReference type="PANTHER" id="PTHR30189">
    <property type="entry name" value="LPS-ASSEMBLY PROTEIN"/>
    <property type="match status" value="1"/>
</dbReference>
<reference evidence="3 4" key="1">
    <citation type="journal article" date="2014" name="BMC Genomics">
        <title>A genomic perspective on a new bacterial genus and species from the Alcaligenaceae family, Basilea psittacipulmonis.</title>
        <authorList>
            <person name="Whiteson K.L."/>
            <person name="Hernandez D."/>
            <person name="Lazarevic V."/>
            <person name="Gaia N."/>
            <person name="Farinelli L."/>
            <person name="Francois P."/>
            <person name="Pilo P."/>
            <person name="Frey J."/>
            <person name="Schrenzel J."/>
        </authorList>
    </citation>
    <scope>NUCLEOTIDE SEQUENCE [LARGE SCALE GENOMIC DNA]</scope>
    <source>
        <strain evidence="3 4">DSM 24701</strain>
    </source>
</reference>
<comment type="similarity">
    <text evidence="1">Belongs to the LptD family.</text>
</comment>
<evidence type="ECO:0000313" key="3">
    <source>
        <dbReference type="EMBL" id="AIL33008.1"/>
    </source>
</evidence>
<keyword evidence="1" id="KW-0472">Membrane</keyword>
<dbReference type="eggNOG" id="COG1452">
    <property type="taxonomic scope" value="Bacteria"/>
</dbReference>
<keyword evidence="1" id="KW-0732">Signal</keyword>
<gene>
    <name evidence="1" type="primary">lptD</name>
    <name evidence="3" type="ORF">IX83_06490</name>
</gene>
<dbReference type="Gene3D" id="2.60.450.10">
    <property type="entry name" value="Lipopolysaccharide (LPS) transport protein A like domain"/>
    <property type="match status" value="1"/>
</dbReference>
<feature type="domain" description="LptD C-terminal" evidence="2">
    <location>
        <begin position="283"/>
        <end position="701"/>
    </location>
</feature>
<dbReference type="InterPro" id="IPR007543">
    <property type="entry name" value="LptD_C"/>
</dbReference>
<organism evidence="3 4">
    <name type="scientific">Basilea psittacipulmonis DSM 24701</name>
    <dbReference type="NCBI Taxonomy" id="1072685"/>
    <lineage>
        <taxon>Bacteria</taxon>
        <taxon>Pseudomonadati</taxon>
        <taxon>Pseudomonadota</taxon>
        <taxon>Betaproteobacteria</taxon>
        <taxon>Burkholderiales</taxon>
        <taxon>Alcaligenaceae</taxon>
        <taxon>Basilea</taxon>
    </lineage>
</organism>
<dbReference type="KEGG" id="bpsi:IX83_06490"/>
<comment type="subunit">
    <text evidence="1">Component of the lipopolysaccharide transport and assembly complex. Interacts with LptE and LptA.</text>
</comment>
<proteinExistence type="inferred from homology"/>
<dbReference type="OrthoDB" id="9760225at2"/>
<protein>
    <recommendedName>
        <fullName evidence="1">LPS-assembly protein LptD</fullName>
    </recommendedName>
</protein>
<sequence length="796" mass="91479">MDKIYIRLISLAIGLPFCSLYAMASEPLESINLLSEQSPKDNQLASYTKSRDVFYADNTLTLGQNAQVRRADIILKGDKIVYDQNKNTATLVGNIRVLKDGTLITGDTADYHFDEESGQITNIKYHLLNNGVGYAKSAVLKDNNIIVFDDAVYSACPCEDQVWQVRSKVLKVNDAKNSVQARDATLYIKGTPVFWFPYLSYVLRKEKTTGFLAPMISITSRSGLDLSVPYFINLAPNYDLTLTPRILTKHGALLETEARYLTTTGNGQIGWSYMPRDTQLHQSRWSWNYRHHQRLGQIDDFKISMDVDWNAVSDDDYYRDFRRGVIDLGDTIYLNRSISLNADDGNYWTAKLTLQKYQVLQDQTSDTVYGQYERLPEFTLKGKRYDWYGFDVSTENSITRFEFPKYFGDKLPWTQYTGGHRAPDGTRYMSYTRVSYPIRKAGWYIIPEVGLHATRYETNWYQQYLNTWRQVYPNVNYPISSQSGRNRATVNRVLPIFSLDSGMIFRRKTSLFGQPSIQTLEPRVYLVSIPYRDQSDIPVYDTSLSEFSMGSVFKPNRYTGWDRINTGNIVTVGLSSRWYDEDSGKQRLALQLAQRYYLNEKRVWLPGEDPDNYGRSDMLVNAEVALTNTLDLELGGQVSSKQYQNIATMASIRWMPKRLTSFSLSYRYKRDPLSYMPNPNYSDSTGKETVGMAFQWPFTKNLYAVGRLDYAIREKRLSQSILGIEYKGNCCWAGRIVLQRYAVGKNAQNSAIYLQLELQGLGSLGTNPVEVLRKSIPGYEAVNPENELNSKYERYE</sequence>
<comment type="caution">
    <text evidence="1">Lacks conserved residue(s) required for the propagation of feature annotation.</text>
</comment>
<dbReference type="Proteomes" id="UP000028945">
    <property type="component" value="Chromosome"/>
</dbReference>
<evidence type="ECO:0000313" key="4">
    <source>
        <dbReference type="Proteomes" id="UP000028945"/>
    </source>
</evidence>
<evidence type="ECO:0000256" key="1">
    <source>
        <dbReference type="HAMAP-Rule" id="MF_01411"/>
    </source>
</evidence>
<dbReference type="HAMAP" id="MF_01411">
    <property type="entry name" value="LPS_assembly_LptD"/>
    <property type="match status" value="1"/>
</dbReference>
<dbReference type="HOGENOM" id="CLU_009039_0_0_4"/>
<keyword evidence="1" id="KW-0998">Cell outer membrane</keyword>
<comment type="function">
    <text evidence="1">Together with LptE, is involved in the assembly of lipopolysaccharide (LPS) at the surface of the outer membrane.</text>
</comment>
<dbReference type="Pfam" id="PF04453">
    <property type="entry name" value="LptD"/>
    <property type="match status" value="1"/>
</dbReference>
<evidence type="ECO:0000259" key="2">
    <source>
        <dbReference type="Pfam" id="PF04453"/>
    </source>
</evidence>
<dbReference type="GO" id="GO:0043165">
    <property type="term" value="P:Gram-negative-bacterium-type cell outer membrane assembly"/>
    <property type="evidence" value="ECO:0007669"/>
    <property type="project" value="UniProtKB-UniRule"/>
</dbReference>
<dbReference type="RefSeq" id="WP_038500408.1">
    <property type="nucleotide sequence ID" value="NZ_AFWK01000030.1"/>
</dbReference>
<name>A0A077DIK6_9BURK</name>
<dbReference type="GO" id="GO:0009279">
    <property type="term" value="C:cell outer membrane"/>
    <property type="evidence" value="ECO:0007669"/>
    <property type="project" value="UniProtKB-SubCell"/>
</dbReference>
<dbReference type="GO" id="GO:0015920">
    <property type="term" value="P:lipopolysaccharide transport"/>
    <property type="evidence" value="ECO:0007669"/>
    <property type="project" value="InterPro"/>
</dbReference>
<dbReference type="InterPro" id="IPR020889">
    <property type="entry name" value="LipoPS_assembly_LptD"/>
</dbReference>
<dbReference type="EMBL" id="CP009238">
    <property type="protein sequence ID" value="AIL33008.1"/>
    <property type="molecule type" value="Genomic_DNA"/>
</dbReference>
<dbReference type="PANTHER" id="PTHR30189:SF1">
    <property type="entry name" value="LPS-ASSEMBLY PROTEIN LPTD"/>
    <property type="match status" value="1"/>
</dbReference>
<accession>A0A077DIK6</accession>
<dbReference type="InterPro" id="IPR050218">
    <property type="entry name" value="LptD"/>
</dbReference>
<dbReference type="AlphaFoldDB" id="A0A077DIK6"/>
<dbReference type="GO" id="GO:1990351">
    <property type="term" value="C:transporter complex"/>
    <property type="evidence" value="ECO:0007669"/>
    <property type="project" value="TreeGrafter"/>
</dbReference>